<name>A0A1C7PBL1_9BACT</name>
<evidence type="ECO:0000256" key="1">
    <source>
        <dbReference type="SAM" id="MobiDB-lite"/>
    </source>
</evidence>
<evidence type="ECO:0000313" key="2">
    <source>
        <dbReference type="EMBL" id="SEH95437.1"/>
    </source>
</evidence>
<feature type="compositionally biased region" description="Basic residues" evidence="1">
    <location>
        <begin position="1"/>
        <end position="10"/>
    </location>
</feature>
<dbReference type="AlphaFoldDB" id="A0A1C7PBL1"/>
<feature type="region of interest" description="Disordered" evidence="1">
    <location>
        <begin position="1"/>
        <end position="39"/>
    </location>
</feature>
<organism evidence="2 3">
    <name type="scientific">Akkermansia glycaniphila</name>
    <dbReference type="NCBI Taxonomy" id="1679444"/>
    <lineage>
        <taxon>Bacteria</taxon>
        <taxon>Pseudomonadati</taxon>
        <taxon>Verrucomicrobiota</taxon>
        <taxon>Verrucomicrobiia</taxon>
        <taxon>Verrucomicrobiales</taxon>
        <taxon>Akkermansiaceae</taxon>
        <taxon>Akkermansia</taxon>
    </lineage>
</organism>
<reference evidence="3" key="1">
    <citation type="submission" date="2016-09" db="EMBL/GenBank/DDBJ databases">
        <authorList>
            <person name="Koehorst J."/>
        </authorList>
    </citation>
    <scope>NUCLEOTIDE SEQUENCE [LARGE SCALE GENOMIC DNA]</scope>
</reference>
<gene>
    <name evidence="2" type="ORF">PYTT_2037</name>
</gene>
<keyword evidence="3" id="KW-1185">Reference proteome</keyword>
<accession>A0A1C7PBL1</accession>
<dbReference type="KEGG" id="agl:PYTT_2037"/>
<dbReference type="EMBL" id="LT629973">
    <property type="protein sequence ID" value="SEH95437.1"/>
    <property type="molecule type" value="Genomic_DNA"/>
</dbReference>
<evidence type="ECO:0000313" key="3">
    <source>
        <dbReference type="Proteomes" id="UP000176204"/>
    </source>
</evidence>
<proteinExistence type="predicted"/>
<protein>
    <submittedName>
        <fullName evidence="2">Uncharacterized protein</fullName>
    </submittedName>
</protein>
<sequence length="63" mass="7424">MEKRKPRTRHAPLSFSRENTPEQAALKRFRPPAPQPGYQYDEKREHVLPEENFRIPPPPAADF</sequence>
<dbReference type="RefSeq" id="WP_067775657.1">
    <property type="nucleotide sequence ID" value="NZ_LIGX01000023.1"/>
</dbReference>
<dbReference type="Proteomes" id="UP000176204">
    <property type="component" value="Chromosome I"/>
</dbReference>
<dbReference type="STRING" id="1679444.PYTT_2037"/>